<feature type="domain" description="FAD/NAD(P)-binding" evidence="3">
    <location>
        <begin position="79"/>
        <end position="326"/>
    </location>
</feature>
<dbReference type="EMBL" id="CP045809">
    <property type="protein sequence ID" value="QHN34253.1"/>
    <property type="molecule type" value="Genomic_DNA"/>
</dbReference>
<accession>A0ABX6IEN7</accession>
<keyword evidence="1" id="KW-0560">Oxidoreductase</keyword>
<dbReference type="PANTHER" id="PTHR43539">
    <property type="entry name" value="FLAVIN-BINDING MONOOXYGENASE-LIKE PROTEIN (AFU_ORTHOLOGUE AFUA_4G09220)"/>
    <property type="match status" value="1"/>
</dbReference>
<reference evidence="4" key="1">
    <citation type="journal article" date="2021" name="Nat. Microbiol.">
        <title>Cocultivation of an ultrasmall environmental parasitic bacterium with lytic ability against bacteria associated with wastewater foams.</title>
        <authorList>
            <person name="Batinovic S."/>
            <person name="Rose J.J.A."/>
            <person name="Ratcliffe J."/>
            <person name="Seviour R.J."/>
            <person name="Petrovski S."/>
        </authorList>
    </citation>
    <scope>NUCLEOTIDE SEQUENCE</scope>
    <source>
        <strain evidence="4">CON9</strain>
    </source>
</reference>
<evidence type="ECO:0000259" key="3">
    <source>
        <dbReference type="Pfam" id="PF07992"/>
    </source>
</evidence>
<dbReference type="SUPFAM" id="SSF51905">
    <property type="entry name" value="FAD/NAD(P)-binding domain"/>
    <property type="match status" value="1"/>
</dbReference>
<dbReference type="PRINTS" id="PR00368">
    <property type="entry name" value="FADPNR"/>
</dbReference>
<keyword evidence="5" id="KW-1185">Reference proteome</keyword>
<dbReference type="Pfam" id="PF07992">
    <property type="entry name" value="Pyr_redox_2"/>
    <property type="match status" value="1"/>
</dbReference>
<dbReference type="Proteomes" id="UP001059836">
    <property type="component" value="Chromosome"/>
</dbReference>
<dbReference type="InterPro" id="IPR036188">
    <property type="entry name" value="FAD/NAD-bd_sf"/>
</dbReference>
<organism evidence="4 5">
    <name type="scientific">Gordonia pseudamarae</name>
    <dbReference type="NCBI Taxonomy" id="2831662"/>
    <lineage>
        <taxon>Bacteria</taxon>
        <taxon>Bacillati</taxon>
        <taxon>Actinomycetota</taxon>
        <taxon>Actinomycetes</taxon>
        <taxon>Mycobacteriales</taxon>
        <taxon>Gordoniaceae</taxon>
        <taxon>Gordonia</taxon>
    </lineage>
</organism>
<dbReference type="PRINTS" id="PR00411">
    <property type="entry name" value="PNDRDTASEI"/>
</dbReference>
<protein>
    <submittedName>
        <fullName evidence="4">FAD-dependent oxidoreductase</fullName>
    </submittedName>
</protein>
<feature type="region of interest" description="Disordered" evidence="2">
    <location>
        <begin position="28"/>
        <end position="52"/>
    </location>
</feature>
<evidence type="ECO:0000313" key="4">
    <source>
        <dbReference type="EMBL" id="QHN34253.1"/>
    </source>
</evidence>
<dbReference type="Gene3D" id="3.50.50.60">
    <property type="entry name" value="FAD/NAD(P)-binding domain"/>
    <property type="match status" value="1"/>
</dbReference>
<gene>
    <name evidence="4" type="ORF">GII31_04410</name>
</gene>
<evidence type="ECO:0000256" key="2">
    <source>
        <dbReference type="SAM" id="MobiDB-lite"/>
    </source>
</evidence>
<evidence type="ECO:0000256" key="1">
    <source>
        <dbReference type="ARBA" id="ARBA00023002"/>
    </source>
</evidence>
<feature type="compositionally biased region" description="Low complexity" evidence="2">
    <location>
        <begin position="28"/>
        <end position="45"/>
    </location>
</feature>
<evidence type="ECO:0000313" key="5">
    <source>
        <dbReference type="Proteomes" id="UP001059836"/>
    </source>
</evidence>
<proteinExistence type="predicted"/>
<sequence>MIHVEEVWLFAGRLCLLSILMTVDNISGPDSSGPDSSGSDSSGPGLSDTTASENAQESLRLLGYHDTVNLIDERAGADHDVVIVGAGQTGVAAAFGLRRRGVHRISVIDAATTPAGLAWRSKARMRTLRTPKTLAGPELGVPALSFRAWYDAVRGPGAFEEIGRIPTGDWADYLDWFREQVAVDVRRGVRLESIEPIADGLLALHLSRVDGAGGVDDLIEQTSGPARWVETTRKVILATGVSGTGGPLIPEVVAGLSPAVFAHTSDTIDFAALSGKSVAVLGAAASAFDAAATALEAGAASVDVYTRRRELVIPDPAGGPINRLVQDVFSRLPDHERWRRRTATLTAGASVPPDSVERVALFANYRLHVSAPWLSAHESAGAVLVEAEDGAATYDFVIAGTGYQQDPGTRTELASIAGHIALWRDRYTPPEGQESEILGVVPYLGTGYQLTEREPGRAPWLADIHVFSIGANASFGLPVGDVPSLPTGIPRLVEAVIGDLVLADLDRVRSSVAAP</sequence>
<name>A0ABX6IEN7_9ACTN</name>
<dbReference type="InterPro" id="IPR023753">
    <property type="entry name" value="FAD/NAD-binding_dom"/>
</dbReference>
<dbReference type="PANTHER" id="PTHR43539:SF91">
    <property type="entry name" value="FAD-DEPENDENT URATE HYDROXYLASE"/>
    <property type="match status" value="1"/>
</dbReference>
<dbReference type="InterPro" id="IPR050982">
    <property type="entry name" value="Auxin_biosynth/cation_transpt"/>
</dbReference>